<dbReference type="PANTHER" id="PTHR30050:SF4">
    <property type="entry name" value="ATP-BINDING PROTEIN RV3427C IN INSERTION SEQUENCE-RELATED"/>
    <property type="match status" value="1"/>
</dbReference>
<keyword evidence="3" id="KW-0131">Cell cycle</keyword>
<organism evidence="3 5">
    <name type="scientific">Sutcliffiella horikoshii</name>
    <dbReference type="NCBI Taxonomy" id="79883"/>
    <lineage>
        <taxon>Bacteria</taxon>
        <taxon>Bacillati</taxon>
        <taxon>Bacillota</taxon>
        <taxon>Bacilli</taxon>
        <taxon>Bacillales</taxon>
        <taxon>Bacillaceae</taxon>
        <taxon>Sutcliffiella</taxon>
    </lineage>
</organism>
<dbReference type="InterPro" id="IPR027417">
    <property type="entry name" value="P-loop_NTPase"/>
</dbReference>
<dbReference type="EMBL" id="VTEU01000018">
    <property type="protein sequence ID" value="TYS53627.1"/>
    <property type="molecule type" value="Genomic_DNA"/>
</dbReference>
<dbReference type="SUPFAM" id="SSF52540">
    <property type="entry name" value="P-loop containing nucleoside triphosphate hydrolases"/>
    <property type="match status" value="1"/>
</dbReference>
<evidence type="ECO:0000259" key="1">
    <source>
        <dbReference type="Pfam" id="PF01695"/>
    </source>
</evidence>
<dbReference type="EMBL" id="CP020880">
    <property type="protein sequence ID" value="ART76449.1"/>
    <property type="molecule type" value="Genomic_DNA"/>
</dbReference>
<keyword evidence="3" id="KW-0132">Cell division</keyword>
<protein>
    <submittedName>
        <fullName evidence="3">Cell division protein ZapE</fullName>
    </submittedName>
</protein>
<evidence type="ECO:0000313" key="3">
    <source>
        <dbReference type="EMBL" id="TYS53627.1"/>
    </source>
</evidence>
<feature type="domain" description="IstB-like ATP-binding" evidence="1">
    <location>
        <begin position="48"/>
        <end position="257"/>
    </location>
</feature>
<dbReference type="Proteomes" id="UP000195573">
    <property type="component" value="Chromosome"/>
</dbReference>
<dbReference type="RefSeq" id="WP_088018175.1">
    <property type="nucleotide sequence ID" value="NZ_CP020880.1"/>
</dbReference>
<dbReference type="AlphaFoldDB" id="A0A1Y0CMD9"/>
<proteinExistence type="predicted"/>
<dbReference type="GO" id="GO:0005524">
    <property type="term" value="F:ATP binding"/>
    <property type="evidence" value="ECO:0007669"/>
    <property type="project" value="InterPro"/>
</dbReference>
<sequence length="263" mass="30409">MKKIGAVIGSMGKTEILSQKVCPKCNREVKRVRMQIIGGENKGQWQEYENECDCRLAAETMQAEKRRKHKYFEQFCIIPRELEDATLENFKVDYSSQGEALASTIDFFDQFTGKENLYYFGRTGRGKTHLAVGLYRYFKENNITAMFFDVPKLMDTIVASWDNDSGYSESKFMKAIAEVDVLILDDLGVERVSEWVDQTIYSILNQRQGKSIVFTSNIHPGDLTKRYGERIADRIKNKMSQNQLISIVTPESYRTKDLTMYKD</sequence>
<dbReference type="InterPro" id="IPR002611">
    <property type="entry name" value="IstB_ATP-bd"/>
</dbReference>
<dbReference type="KEGG" id="bhk:B4U37_10530"/>
<evidence type="ECO:0000313" key="4">
    <source>
        <dbReference type="Proteomes" id="UP000195573"/>
    </source>
</evidence>
<dbReference type="Pfam" id="PF01695">
    <property type="entry name" value="IstB_IS21"/>
    <property type="match status" value="1"/>
</dbReference>
<keyword evidence="4" id="KW-1185">Reference proteome</keyword>
<evidence type="ECO:0000313" key="5">
    <source>
        <dbReference type="Proteomes" id="UP000323393"/>
    </source>
</evidence>
<dbReference type="GO" id="GO:0051301">
    <property type="term" value="P:cell division"/>
    <property type="evidence" value="ECO:0007669"/>
    <property type="project" value="UniProtKB-KW"/>
</dbReference>
<dbReference type="GO" id="GO:0006260">
    <property type="term" value="P:DNA replication"/>
    <property type="evidence" value="ECO:0007669"/>
    <property type="project" value="TreeGrafter"/>
</dbReference>
<dbReference type="PANTHER" id="PTHR30050">
    <property type="entry name" value="CHROMOSOMAL REPLICATION INITIATOR PROTEIN DNAA"/>
    <property type="match status" value="1"/>
</dbReference>
<reference evidence="3 5" key="2">
    <citation type="submission" date="2019-08" db="EMBL/GenBank/DDBJ databases">
        <title>Bacillus genomes from the desert of Cuatro Cienegas, Coahuila.</title>
        <authorList>
            <person name="Olmedo-Alvarez G."/>
        </authorList>
    </citation>
    <scope>NUCLEOTIDE SEQUENCE [LARGE SCALE GENOMIC DNA]</scope>
    <source>
        <strain evidence="3 5">CH88_3T</strain>
    </source>
</reference>
<gene>
    <name evidence="3" type="primary">zapE</name>
    <name evidence="2" type="ORF">B4U37_10530</name>
    <name evidence="3" type="ORF">FZC74_20710</name>
</gene>
<evidence type="ECO:0000313" key="2">
    <source>
        <dbReference type="EMBL" id="ART76449.1"/>
    </source>
</evidence>
<reference evidence="2 4" key="1">
    <citation type="submission" date="2017-04" db="EMBL/GenBank/DDBJ databases">
        <title>Complete Genome Sequence of the Bacillus horikoshii 20a strain from Cuatro Cienegas, Coahuila, Mexico.</title>
        <authorList>
            <person name="Zarza E."/>
            <person name="Alcaraz L.D."/>
            <person name="Aguilar-Salinas B."/>
            <person name="Islas A."/>
            <person name="Olmedo-Alvarez G."/>
        </authorList>
    </citation>
    <scope>NUCLEOTIDE SEQUENCE [LARGE SCALE GENOMIC DNA]</scope>
    <source>
        <strain evidence="2 4">20a</strain>
    </source>
</reference>
<name>A0A1Y0CMD9_9BACI</name>
<accession>A0A1Y0CMD9</accession>
<dbReference type="Gene3D" id="3.40.50.300">
    <property type="entry name" value="P-loop containing nucleotide triphosphate hydrolases"/>
    <property type="match status" value="1"/>
</dbReference>
<dbReference type="Proteomes" id="UP000323393">
    <property type="component" value="Unassembled WGS sequence"/>
</dbReference>
<dbReference type="GeneID" id="96738855"/>